<proteinExistence type="predicted"/>
<name>A0ACB8Q8X5_9AGAM</name>
<evidence type="ECO:0000313" key="2">
    <source>
        <dbReference type="Proteomes" id="UP000814128"/>
    </source>
</evidence>
<evidence type="ECO:0000313" key="1">
    <source>
        <dbReference type="EMBL" id="KAI0028243.1"/>
    </source>
</evidence>
<dbReference type="Proteomes" id="UP000814128">
    <property type="component" value="Unassembled WGS sequence"/>
</dbReference>
<protein>
    <submittedName>
        <fullName evidence="1">Uncharacterized protein</fullName>
    </submittedName>
</protein>
<organism evidence="1 2">
    <name type="scientific">Vararia minispora EC-137</name>
    <dbReference type="NCBI Taxonomy" id="1314806"/>
    <lineage>
        <taxon>Eukaryota</taxon>
        <taxon>Fungi</taxon>
        <taxon>Dikarya</taxon>
        <taxon>Basidiomycota</taxon>
        <taxon>Agaricomycotina</taxon>
        <taxon>Agaricomycetes</taxon>
        <taxon>Russulales</taxon>
        <taxon>Lachnocladiaceae</taxon>
        <taxon>Vararia</taxon>
    </lineage>
</organism>
<reference evidence="1" key="1">
    <citation type="submission" date="2021-02" db="EMBL/GenBank/DDBJ databases">
        <authorList>
            <consortium name="DOE Joint Genome Institute"/>
            <person name="Ahrendt S."/>
            <person name="Looney B.P."/>
            <person name="Miyauchi S."/>
            <person name="Morin E."/>
            <person name="Drula E."/>
            <person name="Courty P.E."/>
            <person name="Chicoki N."/>
            <person name="Fauchery L."/>
            <person name="Kohler A."/>
            <person name="Kuo A."/>
            <person name="Labutti K."/>
            <person name="Pangilinan J."/>
            <person name="Lipzen A."/>
            <person name="Riley R."/>
            <person name="Andreopoulos W."/>
            <person name="He G."/>
            <person name="Johnson J."/>
            <person name="Barry K.W."/>
            <person name="Grigoriev I.V."/>
            <person name="Nagy L."/>
            <person name="Hibbett D."/>
            <person name="Henrissat B."/>
            <person name="Matheny P.B."/>
            <person name="Labbe J."/>
            <person name="Martin F."/>
        </authorList>
    </citation>
    <scope>NUCLEOTIDE SEQUENCE</scope>
    <source>
        <strain evidence="1">EC-137</strain>
    </source>
</reference>
<comment type="caution">
    <text evidence="1">The sequence shown here is derived from an EMBL/GenBank/DDBJ whole genome shotgun (WGS) entry which is preliminary data.</text>
</comment>
<dbReference type="EMBL" id="MU273773">
    <property type="protein sequence ID" value="KAI0028243.1"/>
    <property type="molecule type" value="Genomic_DNA"/>
</dbReference>
<reference evidence="1" key="2">
    <citation type="journal article" date="2022" name="New Phytol.">
        <title>Evolutionary transition to the ectomycorrhizal habit in the genomes of a hyperdiverse lineage of mushroom-forming fungi.</title>
        <authorList>
            <person name="Looney B."/>
            <person name="Miyauchi S."/>
            <person name="Morin E."/>
            <person name="Drula E."/>
            <person name="Courty P.E."/>
            <person name="Kohler A."/>
            <person name="Kuo A."/>
            <person name="LaButti K."/>
            <person name="Pangilinan J."/>
            <person name="Lipzen A."/>
            <person name="Riley R."/>
            <person name="Andreopoulos W."/>
            <person name="He G."/>
            <person name="Johnson J."/>
            <person name="Nolan M."/>
            <person name="Tritt A."/>
            <person name="Barry K.W."/>
            <person name="Grigoriev I.V."/>
            <person name="Nagy L.G."/>
            <person name="Hibbett D."/>
            <person name="Henrissat B."/>
            <person name="Matheny P.B."/>
            <person name="Labbe J."/>
            <person name="Martin F.M."/>
        </authorList>
    </citation>
    <scope>NUCLEOTIDE SEQUENCE</scope>
    <source>
        <strain evidence="1">EC-137</strain>
    </source>
</reference>
<accession>A0ACB8Q8X5</accession>
<keyword evidence="2" id="KW-1185">Reference proteome</keyword>
<sequence length="514" mass="57272">MSTLLTSSNSTPIELGDALDASAHFVIRRLVPIFMVESIAFGEESCFEPFCRVQSVAGFASMTILLYSYILMRHLRSLRKTARQIIVSVLAYGSFVAHWTLVFRYIIAVLAGIPFARLGPYHNTNYNPEFRTYFSLFVEEAVLLGAHTALVLIVVVLFLLLYVIALAPWAKLICISRRNGASCANASRIFSLVSALIMYAMALVPWIVTFSSLMAFYHNYHPYSELGSWDGLSTGPTYIIISVGFPVIMLLGDAIVLWRACVIWLNSKRFRAICVFLFLLTFVPVVASIALAVEASLVNEGNRRKYSFRGMRVTLADFTLIPPLIAMSTSLLSNVFATGAIGYRAWKHRQTIRANLAETGSRRLMTEKVMALIIESGIAYVCIWIFDLWIAFDELFGSNVPSYSPFYSNYITHTMAAYPTIIIILVMVEKTSFEQQAVFSTPSHVAPPPIQLTLGTIISLQRDSESSPTISVPPRRALPPIQVSFGPVIGSRSSLKFIVGFVKELPSRAPMQYR</sequence>
<gene>
    <name evidence="1" type="ORF">K488DRAFT_89930</name>
</gene>